<keyword evidence="8 10" id="KW-1133">Transmembrane helix</keyword>
<accession>A0ABP0NM84</accession>
<dbReference type="PRINTS" id="PR00119">
    <property type="entry name" value="CATATPASE"/>
</dbReference>
<dbReference type="InterPro" id="IPR036412">
    <property type="entry name" value="HAD-like_sf"/>
</dbReference>
<keyword evidence="15" id="KW-1185">Reference proteome</keyword>
<keyword evidence="5 10" id="KW-0067">ATP-binding</keyword>
<dbReference type="Gene3D" id="3.40.1110.10">
    <property type="entry name" value="Calcium-transporting ATPase, cytoplasmic domain N"/>
    <property type="match status" value="1"/>
</dbReference>
<dbReference type="Gene3D" id="3.40.50.1000">
    <property type="entry name" value="HAD superfamily/HAD-like"/>
    <property type="match status" value="1"/>
</dbReference>
<dbReference type="InterPro" id="IPR008250">
    <property type="entry name" value="ATPase_P-typ_transduc_dom_A_sf"/>
</dbReference>
<keyword evidence="9 10" id="KW-0472">Membrane</keyword>
<dbReference type="InterPro" id="IPR023298">
    <property type="entry name" value="ATPase_P-typ_TM_dom_sf"/>
</dbReference>
<evidence type="ECO:0000256" key="7">
    <source>
        <dbReference type="ARBA" id="ARBA00022967"/>
    </source>
</evidence>
<comment type="catalytic activity">
    <reaction evidence="10">
        <text>ATP + H2O + phospholipidSide 1 = ADP + phosphate + phospholipidSide 2.</text>
        <dbReference type="EC" id="7.6.2.1"/>
    </reaction>
</comment>
<evidence type="ECO:0000256" key="6">
    <source>
        <dbReference type="ARBA" id="ARBA00022842"/>
    </source>
</evidence>
<evidence type="ECO:0000256" key="3">
    <source>
        <dbReference type="ARBA" id="ARBA00022723"/>
    </source>
</evidence>
<evidence type="ECO:0000256" key="10">
    <source>
        <dbReference type="RuleBase" id="RU362033"/>
    </source>
</evidence>
<dbReference type="SFLD" id="SFLDF00027">
    <property type="entry name" value="p-type_atpase"/>
    <property type="match status" value="1"/>
</dbReference>
<evidence type="ECO:0000256" key="1">
    <source>
        <dbReference type="ARBA" id="ARBA00004141"/>
    </source>
</evidence>
<dbReference type="Proteomes" id="UP001642484">
    <property type="component" value="Unassembled WGS sequence"/>
</dbReference>
<dbReference type="Gene3D" id="2.70.150.10">
    <property type="entry name" value="Calcium-transporting ATPase, cytoplasmic transduction domain A"/>
    <property type="match status" value="1"/>
</dbReference>
<feature type="transmembrane region" description="Helical" evidence="10">
    <location>
        <begin position="60"/>
        <end position="77"/>
    </location>
</feature>
<dbReference type="Pfam" id="PF16209">
    <property type="entry name" value="PhoLip_ATPase_N"/>
    <property type="match status" value="1"/>
</dbReference>
<dbReference type="EMBL" id="CAXAMN010021829">
    <property type="protein sequence ID" value="CAK9063889.1"/>
    <property type="molecule type" value="Genomic_DNA"/>
</dbReference>
<dbReference type="SUPFAM" id="SSF81665">
    <property type="entry name" value="Calcium ATPase, transmembrane domain M"/>
    <property type="match status" value="1"/>
</dbReference>
<comment type="subcellular location">
    <subcellularLocation>
        <location evidence="1 10">Membrane</location>
        <topology evidence="1 10">Multi-pass membrane protein</topology>
    </subcellularLocation>
</comment>
<evidence type="ECO:0000256" key="11">
    <source>
        <dbReference type="SAM" id="MobiDB-lite"/>
    </source>
</evidence>
<proteinExistence type="inferred from homology"/>
<dbReference type="InterPro" id="IPR032630">
    <property type="entry name" value="P_typ_ATPase_c"/>
</dbReference>
<dbReference type="Pfam" id="PF16212">
    <property type="entry name" value="PhoLip_ATPase_C"/>
    <property type="match status" value="1"/>
</dbReference>
<keyword evidence="3" id="KW-0479">Metal-binding</keyword>
<evidence type="ECO:0000259" key="12">
    <source>
        <dbReference type="Pfam" id="PF16209"/>
    </source>
</evidence>
<dbReference type="SUPFAM" id="SSF56784">
    <property type="entry name" value="HAD-like"/>
    <property type="match status" value="1"/>
</dbReference>
<dbReference type="EC" id="7.6.2.1" evidence="10"/>
<evidence type="ECO:0000313" key="15">
    <source>
        <dbReference type="Proteomes" id="UP001642484"/>
    </source>
</evidence>
<dbReference type="NCBIfam" id="TIGR01652">
    <property type="entry name" value="ATPase-Plipid"/>
    <property type="match status" value="1"/>
</dbReference>
<feature type="transmembrane region" description="Helical" evidence="10">
    <location>
        <begin position="303"/>
        <end position="323"/>
    </location>
</feature>
<dbReference type="InterPro" id="IPR018303">
    <property type="entry name" value="ATPase_P-typ_P_site"/>
</dbReference>
<feature type="transmembrane region" description="Helical" evidence="10">
    <location>
        <begin position="954"/>
        <end position="975"/>
    </location>
</feature>
<evidence type="ECO:0000256" key="9">
    <source>
        <dbReference type="ARBA" id="ARBA00023136"/>
    </source>
</evidence>
<organism evidence="14 15">
    <name type="scientific">Durusdinium trenchii</name>
    <dbReference type="NCBI Taxonomy" id="1381693"/>
    <lineage>
        <taxon>Eukaryota</taxon>
        <taxon>Sar</taxon>
        <taxon>Alveolata</taxon>
        <taxon>Dinophyceae</taxon>
        <taxon>Suessiales</taxon>
        <taxon>Symbiodiniaceae</taxon>
        <taxon>Durusdinium</taxon>
    </lineage>
</organism>
<evidence type="ECO:0000313" key="14">
    <source>
        <dbReference type="EMBL" id="CAK9063889.1"/>
    </source>
</evidence>
<dbReference type="InterPro" id="IPR032631">
    <property type="entry name" value="P-type_ATPase_N"/>
</dbReference>
<feature type="transmembrane region" description="Helical" evidence="10">
    <location>
        <begin position="343"/>
        <end position="362"/>
    </location>
</feature>
<dbReference type="InterPro" id="IPR006539">
    <property type="entry name" value="P-type_ATPase_IV"/>
</dbReference>
<evidence type="ECO:0000256" key="4">
    <source>
        <dbReference type="ARBA" id="ARBA00022741"/>
    </source>
</evidence>
<feature type="compositionally biased region" description="Basic and acidic residues" evidence="11">
    <location>
        <begin position="847"/>
        <end position="862"/>
    </location>
</feature>
<reference evidence="14 15" key="1">
    <citation type="submission" date="2024-02" db="EMBL/GenBank/DDBJ databases">
        <authorList>
            <person name="Chen Y."/>
            <person name="Shah S."/>
            <person name="Dougan E. K."/>
            <person name="Thang M."/>
            <person name="Chan C."/>
        </authorList>
    </citation>
    <scope>NUCLEOTIDE SEQUENCE [LARGE SCALE GENOMIC DNA]</scope>
</reference>
<dbReference type="SFLD" id="SFLDG00002">
    <property type="entry name" value="C1.7:_P-type_atpase_like"/>
    <property type="match status" value="1"/>
</dbReference>
<evidence type="ECO:0000256" key="2">
    <source>
        <dbReference type="ARBA" id="ARBA00022692"/>
    </source>
</evidence>
<evidence type="ECO:0000256" key="8">
    <source>
        <dbReference type="ARBA" id="ARBA00022989"/>
    </source>
</evidence>
<dbReference type="SUPFAM" id="SSF81660">
    <property type="entry name" value="Metal cation-transporting ATPase, ATP-binding domain N"/>
    <property type="match status" value="1"/>
</dbReference>
<dbReference type="PANTHER" id="PTHR24092">
    <property type="entry name" value="PROBABLE PHOSPHOLIPID-TRANSPORTING ATPASE"/>
    <property type="match status" value="1"/>
</dbReference>
<dbReference type="InterPro" id="IPR044492">
    <property type="entry name" value="P_typ_ATPase_HD_dom"/>
</dbReference>
<evidence type="ECO:0000259" key="13">
    <source>
        <dbReference type="Pfam" id="PF16212"/>
    </source>
</evidence>
<protein>
    <recommendedName>
        <fullName evidence="10">Phospholipid-transporting ATPase</fullName>
        <ecNumber evidence="10">7.6.2.1</ecNumber>
    </recommendedName>
</protein>
<keyword evidence="2 10" id="KW-0812">Transmembrane</keyword>
<keyword evidence="7 10" id="KW-1278">Translocase</keyword>
<keyword evidence="6 10" id="KW-0460">Magnesium</keyword>
<feature type="domain" description="P-type ATPase C-terminal" evidence="13">
    <location>
        <begin position="898"/>
        <end position="1050"/>
    </location>
</feature>
<comment type="caution">
    <text evidence="14">The sequence shown here is derived from an EMBL/GenBank/DDBJ whole genome shotgun (WGS) entry which is preliminary data.</text>
</comment>
<dbReference type="InterPro" id="IPR023214">
    <property type="entry name" value="HAD_sf"/>
</dbReference>
<sequence>MWFNSPRLPHLIRFRHLSLFLVQDLAKTYPNNKVITSKYTVLTFVPKNVWEQLHKAANSYFLLISFIMFIGNYTPLFHGFIQFYSTFLALLIMMTASAVIAALDDLRRHDADVKTNGQIAHRVTGDGDGRCSSEDVRWADVVVGDILIIEGECEFPADLVPLASSSQAGGCYVDTANLDGESNLKLKESVKCTQQQLRYATTDQPLLDQAVANLSTLKGHVAAEAPQKSIHSFKGRIELDSGTQDADEALDAKHLLLRGTVLKNTSWVLGLVVYTGPESRMVMNSREAKAKYPNIEKVINRSMLVVVGAQCLMALISDILYLVTKQQFLSLWYLFPAGEVQSILLPEFIGYWLTFFVLYSNLMPISLYFTMEVCNAAQAAYFIKNDLQMYDEVQDTPANARTTNLCHELGQVSYVFSDKTGTLTQNVMELKRISIGGEIYGETGEESGFQGRAAMLNARLKNPSQAAAIDAVLEVLAVSHTVVSTKDRSGRMKYEAESPDEGALVEAVGRLGWVFTGRTNEGLTVEAQHHRPIQPSLEALNAFTSARKRQSVLVRRPSGEVVLLVKGADDVMQKLAADPQSFPEEHLRAFAKQGLRTLVMGRRWISEAELRQWHQEYTKAQTSMQDREGALAQVADQIERSLETLGITGIEDKLQVGVEDAIVKIRQAGIKLWVLTGEARPRLVVLGDAGDKLETAKNIGFSTRVLSSSMEILTLDLTDRRAFKDRHAGRVEAGPAASNNGVTVALIVTGHALEARLMTGHGGSQGGSQAKSQPKGKYQDLFLEVAVRCSVVIACRVSPLQKAEVVTVVRTDGKGVKPTPVTLAIGDGANDVPMLQEAQVGVGISGREGRPETSKDAGDREPTSVGQAVNCADFAISQFRYLARLMLVHGRWNYRRACQSLFEDMVRASYNFVLAAPIITTGVFDQDVTEEQVMADPRLYVSGREGLDLNASKLVEMLLSAAVHSCVIGFVMLMVFYDMSILQTGDFYTFGTTVFTVLVISMNYRAAFVTRTWNWVTLAGQACSFLIYLIFLLVYCNIEWMTEHFQLDTELFLLIVFLELFHGACSLMPGVNLLAHVCCC</sequence>
<gene>
    <name evidence="14" type="ORF">CCMP2556_LOCUS31378</name>
</gene>
<dbReference type="SFLD" id="SFLDS00003">
    <property type="entry name" value="Haloacid_Dehalogenase"/>
    <property type="match status" value="1"/>
</dbReference>
<evidence type="ECO:0000256" key="5">
    <source>
        <dbReference type="ARBA" id="ARBA00022840"/>
    </source>
</evidence>
<dbReference type="Pfam" id="PF13246">
    <property type="entry name" value="Cation_ATPase"/>
    <property type="match status" value="1"/>
</dbReference>
<dbReference type="PROSITE" id="PS00154">
    <property type="entry name" value="ATPASE_E1_E2"/>
    <property type="match status" value="1"/>
</dbReference>
<feature type="region of interest" description="Disordered" evidence="11">
    <location>
        <begin position="844"/>
        <end position="864"/>
    </location>
</feature>
<feature type="transmembrane region" description="Helical" evidence="10">
    <location>
        <begin position="1016"/>
        <end position="1035"/>
    </location>
</feature>
<name>A0ABP0NM84_9DINO</name>
<feature type="transmembrane region" description="Helical" evidence="10">
    <location>
        <begin position="987"/>
        <end position="1004"/>
    </location>
</feature>
<dbReference type="InterPro" id="IPR023299">
    <property type="entry name" value="ATPase_P-typ_cyto_dom_N"/>
</dbReference>
<feature type="domain" description="P-type ATPase N-terminal" evidence="12">
    <location>
        <begin position="27"/>
        <end position="76"/>
    </location>
</feature>
<keyword evidence="4 10" id="KW-0547">Nucleotide-binding</keyword>
<feature type="transmembrane region" description="Helical" evidence="10">
    <location>
        <begin position="1051"/>
        <end position="1075"/>
    </location>
</feature>
<feature type="transmembrane region" description="Helical" evidence="10">
    <location>
        <begin position="83"/>
        <end position="103"/>
    </location>
</feature>
<dbReference type="SUPFAM" id="SSF81653">
    <property type="entry name" value="Calcium ATPase, transduction domain A"/>
    <property type="match status" value="1"/>
</dbReference>
<comment type="similarity">
    <text evidence="10">Belongs to the cation transport ATPase (P-type) (TC 3.A.3) family. Type IV subfamily.</text>
</comment>